<dbReference type="Proteomes" id="UP000318296">
    <property type="component" value="Unassembled WGS sequence"/>
</dbReference>
<dbReference type="EMBL" id="VMGH01000043">
    <property type="protein sequence ID" value="TSC91319.1"/>
    <property type="molecule type" value="Genomic_DNA"/>
</dbReference>
<comment type="caution">
    <text evidence="1">The sequence shown here is derived from an EMBL/GenBank/DDBJ whole genome shotgun (WGS) entry which is preliminary data.</text>
</comment>
<name>A0A554LF99_9BACT</name>
<protein>
    <submittedName>
        <fullName evidence="1">Uncharacterized protein</fullName>
    </submittedName>
</protein>
<reference evidence="1 2" key="1">
    <citation type="submission" date="2017-07" db="EMBL/GenBank/DDBJ databases">
        <title>Mechanisms for carbon and nitrogen cycling indicate functional differentiation within the Candidate Phyla Radiation.</title>
        <authorList>
            <person name="Danczak R.E."/>
            <person name="Johnston M.D."/>
            <person name="Kenah C."/>
            <person name="Slattery M."/>
            <person name="Wrighton K.C."/>
            <person name="Wilkins M.J."/>
        </authorList>
    </citation>
    <scope>NUCLEOTIDE SEQUENCE [LARGE SCALE GENOMIC DNA]</scope>
    <source>
        <strain evidence="1">Licking1014_96</strain>
    </source>
</reference>
<sequence length="66" mass="7570">MAFSKTNSKGQTYYLHSKDVVLRGGRPQTIYFFGKEEKEGAIDEIPAGYEVMENKRTGLPMLRKKK</sequence>
<gene>
    <name evidence="1" type="ORF">CEN92_296</name>
</gene>
<accession>A0A554LF99</accession>
<organism evidence="1 2">
    <name type="scientific">Candidatus Berkelbacteria bacterium Licking1014_96</name>
    <dbReference type="NCBI Taxonomy" id="2017149"/>
    <lineage>
        <taxon>Bacteria</taxon>
        <taxon>Candidatus Berkelbacteria</taxon>
    </lineage>
</organism>
<evidence type="ECO:0000313" key="1">
    <source>
        <dbReference type="EMBL" id="TSC91319.1"/>
    </source>
</evidence>
<proteinExistence type="predicted"/>
<evidence type="ECO:0000313" key="2">
    <source>
        <dbReference type="Proteomes" id="UP000318296"/>
    </source>
</evidence>
<dbReference type="AlphaFoldDB" id="A0A554LF99"/>